<evidence type="ECO:0008006" key="4">
    <source>
        <dbReference type="Google" id="ProtNLM"/>
    </source>
</evidence>
<evidence type="ECO:0000256" key="1">
    <source>
        <dbReference type="SAM" id="Coils"/>
    </source>
</evidence>
<dbReference type="InterPro" id="IPR025384">
    <property type="entry name" value="DUF4298"/>
</dbReference>
<name>A0A1S6IP58_9LACT</name>
<dbReference type="RefSeq" id="WP_062471887.1">
    <property type="nucleotide sequence ID" value="NZ_BBYN01000033.1"/>
</dbReference>
<dbReference type="Pfam" id="PF14131">
    <property type="entry name" value="DUF4298"/>
    <property type="match status" value="1"/>
</dbReference>
<feature type="coiled-coil region" evidence="1">
    <location>
        <begin position="7"/>
        <end position="34"/>
    </location>
</feature>
<keyword evidence="1" id="KW-0175">Coiled coil</keyword>
<dbReference type="Proteomes" id="UP000188993">
    <property type="component" value="Chromosome"/>
</dbReference>
<evidence type="ECO:0000313" key="3">
    <source>
        <dbReference type="Proteomes" id="UP000188993"/>
    </source>
</evidence>
<dbReference type="AlphaFoldDB" id="A0A1S6IP58"/>
<evidence type="ECO:0000313" key="2">
    <source>
        <dbReference type="EMBL" id="AQS53342.1"/>
    </source>
</evidence>
<dbReference type="EMBL" id="CP019728">
    <property type="protein sequence ID" value="AQS53342.1"/>
    <property type="molecule type" value="Genomic_DNA"/>
</dbReference>
<dbReference type="OrthoDB" id="80787at2"/>
<organism evidence="2 3">
    <name type="scientific">Jeotgalibaca dankookensis</name>
    <dbReference type="NCBI Taxonomy" id="708126"/>
    <lineage>
        <taxon>Bacteria</taxon>
        <taxon>Bacillati</taxon>
        <taxon>Bacillota</taxon>
        <taxon>Bacilli</taxon>
        <taxon>Lactobacillales</taxon>
        <taxon>Carnobacteriaceae</taxon>
        <taxon>Jeotgalibaca</taxon>
    </lineage>
</organism>
<keyword evidence="3" id="KW-1185">Reference proteome</keyword>
<sequence length="94" mass="11190">MDALERVKRMQGKLTQAQKTLDNFENYLKKFESEQTNIHSLIDYYGQDEWHQDRQIFNDPVLGEDPVNDLLIDNHQLTIKMLEIATKIIKNNRE</sequence>
<dbReference type="KEGG" id="jda:BW727_100950"/>
<gene>
    <name evidence="2" type="ORF">BW727_100950</name>
</gene>
<proteinExistence type="predicted"/>
<accession>A0A1S6IP58</accession>
<reference evidence="2 3" key="1">
    <citation type="journal article" date="2014" name="Int. J. Syst. Evol. Microbiol.">
        <title>Jeotgalibaca dankookensis gen. nov., sp. nov., a member of the family Carnobacteriaceae, isolated from seujeot (Korean traditional food).</title>
        <authorList>
            <person name="Lee D.G."/>
            <person name="Trujillo M.E."/>
            <person name="Kang H."/>
            <person name="Ahn T.Y."/>
        </authorList>
    </citation>
    <scope>NUCLEOTIDE SEQUENCE [LARGE SCALE GENOMIC DNA]</scope>
    <source>
        <strain evidence="2 3">EX-07</strain>
    </source>
</reference>
<protein>
    <recommendedName>
        <fullName evidence="4">DUF4298 domain-containing protein</fullName>
    </recommendedName>
</protein>